<gene>
    <name evidence="1" type="ORF">ULMA_05250</name>
</gene>
<reference evidence="1 2" key="1">
    <citation type="submission" date="2019-08" db="EMBL/GenBank/DDBJ databases">
        <title>Draft genome sequence of Ulvibacter marinus type strain NBRC 109484.</title>
        <authorList>
            <person name="Kawano K."/>
            <person name="Ushijima N."/>
            <person name="Kihara M."/>
            <person name="Itoh H."/>
        </authorList>
    </citation>
    <scope>NUCLEOTIDE SEQUENCE [LARGE SCALE GENOMIC DNA]</scope>
    <source>
        <strain evidence="1 2">NBRC 109484</strain>
    </source>
</reference>
<proteinExistence type="predicted"/>
<dbReference type="Pfam" id="PF20391">
    <property type="entry name" value="DUF6686"/>
    <property type="match status" value="1"/>
</dbReference>
<evidence type="ECO:0000313" key="2">
    <source>
        <dbReference type="Proteomes" id="UP000326509"/>
    </source>
</evidence>
<evidence type="ECO:0000313" key="1">
    <source>
        <dbReference type="EMBL" id="GER58417.1"/>
    </source>
</evidence>
<dbReference type="EMBL" id="BKCG01000001">
    <property type="protein sequence ID" value="GER58417.1"/>
    <property type="molecule type" value="Genomic_DNA"/>
</dbReference>
<name>A0A5J4J1P1_9FLAO</name>
<accession>A0A5J4J1P1</accession>
<dbReference type="RefSeq" id="WP_151672493.1">
    <property type="nucleotide sequence ID" value="NZ_BKCG01000001.1"/>
</dbReference>
<dbReference type="AlphaFoldDB" id="A0A5J4J1P1"/>
<dbReference type="Proteomes" id="UP000326509">
    <property type="component" value="Unassembled WGS sequence"/>
</dbReference>
<keyword evidence="2" id="KW-1185">Reference proteome</keyword>
<sequence>MCHQIKIIAKNTNGELSICENCKVYHLTFNNLYIEFDFEEMLSFKNFVIGIEVDYWETKYNCMSMKRKIPIQTQQSNLVMIFNRQELASLRDLLTQTTKKPYGNLSVVEIDYTLFLN</sequence>
<dbReference type="InterPro" id="IPR046508">
    <property type="entry name" value="DUF6686"/>
</dbReference>
<protein>
    <submittedName>
        <fullName evidence="1">Uncharacterized protein</fullName>
    </submittedName>
</protein>
<comment type="caution">
    <text evidence="1">The sequence shown here is derived from an EMBL/GenBank/DDBJ whole genome shotgun (WGS) entry which is preliminary data.</text>
</comment>
<organism evidence="1 2">
    <name type="scientific">Patiriisocius marinus</name>
    <dbReference type="NCBI Taxonomy" id="1397112"/>
    <lineage>
        <taxon>Bacteria</taxon>
        <taxon>Pseudomonadati</taxon>
        <taxon>Bacteroidota</taxon>
        <taxon>Flavobacteriia</taxon>
        <taxon>Flavobacteriales</taxon>
        <taxon>Flavobacteriaceae</taxon>
        <taxon>Patiriisocius</taxon>
    </lineage>
</organism>
<dbReference type="OrthoDB" id="1145224at2"/>